<dbReference type="InterPro" id="IPR007434">
    <property type="entry name" value="FemAB-like"/>
</dbReference>
<evidence type="ECO:0000313" key="2">
    <source>
        <dbReference type="Proteomes" id="UP000829196"/>
    </source>
</evidence>
<dbReference type="SUPFAM" id="SSF55729">
    <property type="entry name" value="Acyl-CoA N-acyltransferases (Nat)"/>
    <property type="match status" value="1"/>
</dbReference>
<proteinExistence type="predicted"/>
<dbReference type="InterPro" id="IPR016181">
    <property type="entry name" value="Acyl_CoA_acyltransferase"/>
</dbReference>
<dbReference type="PANTHER" id="PTHR47017:SF1">
    <property type="entry name" value="ACYL-COA"/>
    <property type="match status" value="1"/>
</dbReference>
<accession>A0A8T3AK70</accession>
<dbReference type="Pfam" id="PF04339">
    <property type="entry name" value="FemAB_like"/>
    <property type="match status" value="1"/>
</dbReference>
<keyword evidence="2" id="KW-1185">Reference proteome</keyword>
<dbReference type="OrthoDB" id="1946at2759"/>
<evidence type="ECO:0000313" key="1">
    <source>
        <dbReference type="EMBL" id="KAI0496182.1"/>
    </source>
</evidence>
<name>A0A8T3AK70_DENNO</name>
<gene>
    <name evidence="1" type="ORF">KFK09_022489</name>
</gene>
<sequence>MSASSCCRPAATSWPTSFIGTAPRFLENFACKQSSRSMVSPHKITALFWGSKRTAEQRELNPSLGTFTLTGSAREDVSAPGRRPQQLSVSVVSSLSDISSKDWDACAMDAAGPEKLNPFLTHAFLSSLEESKCAVKETGWLPQHVVAQDEFRNTLGVVPLYLKSHSYGEFVFDHSWADAYYGYGVQYYPKLQSCIPFTPVTGQRILVRNSWYKDQVFGILVQALKDLTEKFQVSSLHVTFPSESEWKQMKNFGFLQRIGMQYHWKNRNYKNFDEFLMDMKQSKRKTIRQERKKILAQNLKIKRLRGDEIKAKHWDSFYQFYRNTTDNKWGRAFLTKDFFHNMGEKMGDHVLLIVAEEEEKLVAGALNLIGGDTLFGRLWGCLPQAYFPNLHFEACYYQAIEAAIELNLSKVEAGAQGEHKIQRGYLPVTTYSCHYILNDGFRKAIEDFLVRETDQVKQVMKLLNDSGPFKVCID</sequence>
<evidence type="ECO:0008006" key="3">
    <source>
        <dbReference type="Google" id="ProtNLM"/>
    </source>
</evidence>
<organism evidence="1 2">
    <name type="scientific">Dendrobium nobile</name>
    <name type="common">Orchid</name>
    <dbReference type="NCBI Taxonomy" id="94219"/>
    <lineage>
        <taxon>Eukaryota</taxon>
        <taxon>Viridiplantae</taxon>
        <taxon>Streptophyta</taxon>
        <taxon>Embryophyta</taxon>
        <taxon>Tracheophyta</taxon>
        <taxon>Spermatophyta</taxon>
        <taxon>Magnoliopsida</taxon>
        <taxon>Liliopsida</taxon>
        <taxon>Asparagales</taxon>
        <taxon>Orchidaceae</taxon>
        <taxon>Epidendroideae</taxon>
        <taxon>Malaxideae</taxon>
        <taxon>Dendrobiinae</taxon>
        <taxon>Dendrobium</taxon>
    </lineage>
</organism>
<comment type="caution">
    <text evidence="1">The sequence shown here is derived from an EMBL/GenBank/DDBJ whole genome shotgun (WGS) entry which is preliminary data.</text>
</comment>
<dbReference type="PANTHER" id="PTHR47017">
    <property type="entry name" value="ACYL-COA"/>
    <property type="match status" value="1"/>
</dbReference>
<dbReference type="Gene3D" id="3.40.630.30">
    <property type="match status" value="1"/>
</dbReference>
<dbReference type="AlphaFoldDB" id="A0A8T3AK70"/>
<reference evidence="1" key="1">
    <citation type="journal article" date="2022" name="Front. Genet.">
        <title>Chromosome-Scale Assembly of the Dendrobium nobile Genome Provides Insights Into the Molecular Mechanism of the Biosynthesis of the Medicinal Active Ingredient of Dendrobium.</title>
        <authorList>
            <person name="Xu Q."/>
            <person name="Niu S.-C."/>
            <person name="Li K.-L."/>
            <person name="Zheng P.-J."/>
            <person name="Zhang X.-J."/>
            <person name="Jia Y."/>
            <person name="Liu Y."/>
            <person name="Niu Y.-X."/>
            <person name="Yu L.-H."/>
            <person name="Chen D.-F."/>
            <person name="Zhang G.-Q."/>
        </authorList>
    </citation>
    <scope>NUCLEOTIDE SEQUENCE</scope>
    <source>
        <tissue evidence="1">Leaf</tissue>
    </source>
</reference>
<dbReference type="EMBL" id="JAGYWB010000016">
    <property type="protein sequence ID" value="KAI0496182.1"/>
    <property type="molecule type" value="Genomic_DNA"/>
</dbReference>
<protein>
    <recommendedName>
        <fullName evidence="3">Acyl-CoA N-acyltransferase</fullName>
    </recommendedName>
</protein>
<dbReference type="Proteomes" id="UP000829196">
    <property type="component" value="Unassembled WGS sequence"/>
</dbReference>